<dbReference type="Gene3D" id="3.40.50.280">
    <property type="entry name" value="Cobalamin-binding domain"/>
    <property type="match status" value="1"/>
</dbReference>
<dbReference type="SUPFAM" id="SSF51717">
    <property type="entry name" value="Dihydropteroate synthetase-like"/>
    <property type="match status" value="1"/>
</dbReference>
<evidence type="ECO:0000256" key="21">
    <source>
        <dbReference type="PIRNR" id="PIRNR000381"/>
    </source>
</evidence>
<feature type="binding site" evidence="22 24">
    <location>
        <position position="317"/>
    </location>
    <ligand>
        <name>Zn(2+)</name>
        <dbReference type="ChEBI" id="CHEBI:29105"/>
    </ligand>
</feature>
<dbReference type="Gene3D" id="1.10.1240.10">
    <property type="entry name" value="Methionine synthase domain"/>
    <property type="match status" value="1"/>
</dbReference>
<dbReference type="Gene3D" id="3.10.196.10">
    <property type="entry name" value="Vitamin B12-dependent methionine synthase, activation domain"/>
    <property type="match status" value="1"/>
</dbReference>
<evidence type="ECO:0000256" key="19">
    <source>
        <dbReference type="ARBA" id="ARBA00031040"/>
    </source>
</evidence>
<evidence type="ECO:0000256" key="20">
    <source>
        <dbReference type="NCBIfam" id="TIGR02082"/>
    </source>
</evidence>
<dbReference type="Pfam" id="PF02965">
    <property type="entry name" value="Met_synt_B12"/>
    <property type="match status" value="1"/>
</dbReference>
<feature type="binding site" evidence="23">
    <location>
        <position position="811"/>
    </location>
    <ligand>
        <name>methylcob(III)alamin</name>
        <dbReference type="ChEBI" id="CHEBI:28115"/>
    </ligand>
</feature>
<evidence type="ECO:0000259" key="28">
    <source>
        <dbReference type="PROSITE" id="PS51332"/>
    </source>
</evidence>
<feature type="binding site" evidence="23">
    <location>
        <position position="867"/>
    </location>
    <ligand>
        <name>methylcob(III)alamin</name>
        <dbReference type="ChEBI" id="CHEBI:28115"/>
    </ligand>
</feature>
<dbReference type="CDD" id="cd02069">
    <property type="entry name" value="methionine_synthase_B12_BD"/>
    <property type="match status" value="1"/>
</dbReference>
<comment type="similarity">
    <text evidence="5">Belongs to the vitamin-B12 dependent methionine synthase family.</text>
</comment>
<dbReference type="InterPro" id="IPR037010">
    <property type="entry name" value="VitB12-dep_Met_synth_activ_sf"/>
</dbReference>
<dbReference type="GO" id="GO:0032259">
    <property type="term" value="P:methylation"/>
    <property type="evidence" value="ECO:0007669"/>
    <property type="project" value="UniProtKB-KW"/>
</dbReference>
<dbReference type="PROSITE" id="PS50974">
    <property type="entry name" value="ADOMET_ACTIVATION"/>
    <property type="match status" value="1"/>
</dbReference>
<sequence>MASMPIESPHTIETLLKRRILILDGAMGTMIQQRRLDEAAFRGERFKDWNKDLKGHNDLLNLTQPAVIEDIHRQYLEAGADIIETNTFNAQAISLADYQMELLAYELSKAGAECARRAVATVQAVQPGRVCFVAGAIGPTTKTSSISTDVNNPGARGTTFDELVCAYSEQVRGLLDGGVDLLLVETIFDTLNAKAAFFAILDGFDRGWRRVPIMASVTFIQAGSNRGVTGQTVEAFWNSISHVPLLSVGMNCALGPKEMKPLIEELSRLAPVHVSAHPNAGLPNPLLPTGFPETPDSLAPQLREWAKDGWLNIVGGCCGTTPAHIKLIAEAVRDVAPRAIPTVEPYTRLSGLEALTIRPDSNFVNIGERTNVTGSPAFAKLILAGDYEAALSVARQQVEGGAQIIDVNMDEGMLDSKAAMEKFLRLVAAEPDIAKVPIMVDSSKWEVLETGLKNIQGKAVVNSISLKEGEAKFIEQARLIRRYGAAVVVMAFDERGQADTFERRIEVCARSYKILTEIVGFPPQDVVFDPNVLTVATGIEEHNHYAVDFIEATRWIKRHLPGAKVSGGISNISFSFRGNNVVREAMHAAFLYHAIKAGLDMGIVNAGQLAVYEEIPKDLLELVEDVLLDRRPDATERLVAFAETVKQKGKAAVKDDEWRKGTVEERLTHALVKGVTDYIEQDTEEARRKYPTPLSVIEGPLMAGMNVVGDLFGSGKMFLPQVVKSARVMKKAVAYLMPFMEEEKKRLGNFRSQGKIVLATVKGDVHDIGKNIVGVVLGCNNYEVIDLGVMVPCEKILAAAREHKADIIGLSGLITPSLDEMVHVAKEMTREGFEVPLLIGGATTSKAHTAVKIAPSYRHATVHVLDASRAVGVVGSLVSPTHRQEFVKQIQTDYERMRQAHQDRGAKPLLPIAQARANRLASDWAALDIPRPSFLGIRVIENQPLDELVPYIDWSPFFHTWELKGRYPSIFDDRTIGKKAKELYDDAQRLLDQIIRQRRLTAKGVYGFFAAAAVGDDIELYADEARTTVLTTIHTLRQQGEKPAGQPNLALADFIAPKESGRQDYLGAFAVTAGIGVEDLCRRFDEDHDDYNSIMAKALADRLAEAFAEFLHQRVRAEWGYGKDERLTNEDLIRERYRGIRPAPGYPACPDHTEKRLLFDLLHVEKHAGVTLTDSYAMLPAASVSGWYFAHPEAKYFAVGKIGKDQVEDYARRKGMPVSVIERWLSPNLNYEPV</sequence>
<dbReference type="UniPathway" id="UPA00051">
    <property type="reaction ID" value="UER00081"/>
</dbReference>
<evidence type="ECO:0000256" key="3">
    <source>
        <dbReference type="ARBA" id="ARBA00001956"/>
    </source>
</evidence>
<feature type="domain" description="AdoMet activation" evidence="27">
    <location>
        <begin position="903"/>
        <end position="1234"/>
    </location>
</feature>
<reference evidence="31" key="1">
    <citation type="submission" date="2015-09" db="EMBL/GenBank/DDBJ databases">
        <authorList>
            <person name="Daims H."/>
        </authorList>
    </citation>
    <scope>NUCLEOTIDE SEQUENCE [LARGE SCALE GENOMIC DNA]</scope>
</reference>
<evidence type="ECO:0000256" key="14">
    <source>
        <dbReference type="ARBA" id="ARBA00022737"/>
    </source>
</evidence>
<dbReference type="PANTHER" id="PTHR45833:SF1">
    <property type="entry name" value="METHIONINE SYNTHASE"/>
    <property type="match status" value="1"/>
</dbReference>
<dbReference type="InterPro" id="IPR050554">
    <property type="entry name" value="Met_Synthase/Corrinoid"/>
</dbReference>
<evidence type="ECO:0000256" key="16">
    <source>
        <dbReference type="ARBA" id="ARBA00023167"/>
    </source>
</evidence>
<dbReference type="KEGG" id="nio:NITINOP_3013"/>
<dbReference type="Pfam" id="PF02607">
    <property type="entry name" value="B12-binding_2"/>
    <property type="match status" value="1"/>
</dbReference>
<dbReference type="InterPro" id="IPR033706">
    <property type="entry name" value="Met_synthase_B12-bd"/>
</dbReference>
<dbReference type="Pfam" id="PF02574">
    <property type="entry name" value="S-methyl_trans"/>
    <property type="match status" value="1"/>
</dbReference>
<dbReference type="InterPro" id="IPR036589">
    <property type="entry name" value="HCY_dom_sf"/>
</dbReference>
<evidence type="ECO:0000256" key="2">
    <source>
        <dbReference type="ARBA" id="ARBA00001947"/>
    </source>
</evidence>
<evidence type="ECO:0000256" key="12">
    <source>
        <dbReference type="ARBA" id="ARBA00022691"/>
    </source>
</evidence>
<dbReference type="InterPro" id="IPR036724">
    <property type="entry name" value="Cobalamin-bd_sf"/>
</dbReference>
<gene>
    <name evidence="30" type="primary">metH</name>
    <name evidence="30" type="ORF">NITINOP_3013</name>
</gene>
<keyword evidence="8 21" id="KW-0489">Methyltransferase</keyword>
<evidence type="ECO:0000256" key="22">
    <source>
        <dbReference type="PIRSR" id="PIRSR000381-1"/>
    </source>
</evidence>
<dbReference type="PROSITE" id="PS50972">
    <property type="entry name" value="PTERIN_BINDING"/>
    <property type="match status" value="1"/>
</dbReference>
<keyword evidence="14" id="KW-0677">Repeat</keyword>
<comment type="cofactor">
    <cofactor evidence="2 21 24">
        <name>Zn(2+)</name>
        <dbReference type="ChEBI" id="CHEBI:29105"/>
    </cofactor>
</comment>
<dbReference type="GO" id="GO:0031419">
    <property type="term" value="F:cobalamin binding"/>
    <property type="evidence" value="ECO:0007669"/>
    <property type="project" value="UniProtKB-UniRule"/>
</dbReference>
<evidence type="ECO:0000256" key="10">
    <source>
        <dbReference type="ARBA" id="ARBA00022628"/>
    </source>
</evidence>
<feature type="binding site" evidence="22 24">
    <location>
        <position position="252"/>
    </location>
    <ligand>
        <name>Zn(2+)</name>
        <dbReference type="ChEBI" id="CHEBI:29105"/>
    </ligand>
</feature>
<feature type="binding site" evidence="22 24">
    <location>
        <position position="318"/>
    </location>
    <ligand>
        <name>Zn(2+)</name>
        <dbReference type="ChEBI" id="CHEBI:29105"/>
    </ligand>
</feature>
<keyword evidence="15 21" id="KW-0862">Zinc</keyword>
<evidence type="ECO:0000256" key="1">
    <source>
        <dbReference type="ARBA" id="ARBA00001700"/>
    </source>
</evidence>
<dbReference type="InterPro" id="IPR011005">
    <property type="entry name" value="Dihydropteroate_synth-like_sf"/>
</dbReference>
<dbReference type="Pfam" id="PF02310">
    <property type="entry name" value="B12-binding"/>
    <property type="match status" value="1"/>
</dbReference>
<evidence type="ECO:0000256" key="4">
    <source>
        <dbReference type="ARBA" id="ARBA00005178"/>
    </source>
</evidence>
<organism evidence="30 31">
    <name type="scientific">Candidatus Nitrospira inopinata</name>
    <dbReference type="NCBI Taxonomy" id="1715989"/>
    <lineage>
        <taxon>Bacteria</taxon>
        <taxon>Pseudomonadati</taxon>
        <taxon>Nitrospirota</taxon>
        <taxon>Nitrospiria</taxon>
        <taxon>Nitrospirales</taxon>
        <taxon>Nitrospiraceae</taxon>
        <taxon>Nitrospira</taxon>
    </lineage>
</organism>
<dbReference type="InterPro" id="IPR011822">
    <property type="entry name" value="MetH"/>
</dbReference>
<evidence type="ECO:0000256" key="15">
    <source>
        <dbReference type="ARBA" id="ARBA00022833"/>
    </source>
</evidence>
<dbReference type="SUPFAM" id="SSF82282">
    <property type="entry name" value="Homocysteine S-methyltransferase"/>
    <property type="match status" value="1"/>
</dbReference>
<evidence type="ECO:0000259" key="27">
    <source>
        <dbReference type="PROSITE" id="PS50974"/>
    </source>
</evidence>
<evidence type="ECO:0000256" key="23">
    <source>
        <dbReference type="PIRSR" id="PIRSR000381-2"/>
    </source>
</evidence>
<name>A0A0S4KU67_9BACT</name>
<dbReference type="GO" id="GO:0008270">
    <property type="term" value="F:zinc ion binding"/>
    <property type="evidence" value="ECO:0007669"/>
    <property type="project" value="UniProtKB-UniRule"/>
</dbReference>
<feature type="domain" description="Pterin-binding" evidence="26">
    <location>
        <begin position="363"/>
        <end position="624"/>
    </location>
</feature>
<dbReference type="Gene3D" id="1.10.288.10">
    <property type="entry name" value="Cobalamin-dependent Methionine Synthase, domain 2"/>
    <property type="match status" value="1"/>
</dbReference>
<feature type="domain" description="B12-binding N-terminal" evidence="29">
    <location>
        <begin position="654"/>
        <end position="748"/>
    </location>
</feature>
<evidence type="ECO:0000259" key="29">
    <source>
        <dbReference type="PROSITE" id="PS51337"/>
    </source>
</evidence>
<accession>A0A0S4KU67</accession>
<dbReference type="FunFam" id="1.10.1240.10:FF:000001">
    <property type="entry name" value="Methionine synthase"/>
    <property type="match status" value="1"/>
</dbReference>
<dbReference type="CDD" id="cd00740">
    <property type="entry name" value="MeTr"/>
    <property type="match status" value="1"/>
</dbReference>
<keyword evidence="17 21" id="KW-0170">Cobalt</keyword>
<keyword evidence="16 21" id="KW-0486">Methionine biosynthesis</keyword>
<dbReference type="SUPFAM" id="SSF56507">
    <property type="entry name" value="Methionine synthase activation domain-like"/>
    <property type="match status" value="1"/>
</dbReference>
<feature type="binding site" evidence="23">
    <location>
        <begin position="1196"/>
        <end position="1197"/>
    </location>
    <ligand>
        <name>S-adenosyl-L-methionine</name>
        <dbReference type="ChEBI" id="CHEBI:59789"/>
    </ligand>
</feature>
<evidence type="ECO:0000256" key="24">
    <source>
        <dbReference type="PROSITE-ProRule" id="PRU00333"/>
    </source>
</evidence>
<dbReference type="STRING" id="1715989.NITINOP_3013"/>
<feature type="binding site" evidence="23">
    <location>
        <begin position="763"/>
        <end position="767"/>
    </location>
    <ligand>
        <name>methylcob(III)alamin</name>
        <dbReference type="ChEBI" id="CHEBI:28115"/>
    </ligand>
</feature>
<evidence type="ECO:0000256" key="17">
    <source>
        <dbReference type="ARBA" id="ARBA00023285"/>
    </source>
</evidence>
<dbReference type="GO" id="GO:0050667">
    <property type="term" value="P:homocysteine metabolic process"/>
    <property type="evidence" value="ECO:0007669"/>
    <property type="project" value="TreeGrafter"/>
</dbReference>
<feature type="binding site" evidence="23">
    <location>
        <position position="698"/>
    </location>
    <ligand>
        <name>methylcob(III)alamin</name>
        <dbReference type="ChEBI" id="CHEBI:28115"/>
    </ligand>
</feature>
<keyword evidence="12 21" id="KW-0949">S-adenosyl-L-methionine</keyword>
<evidence type="ECO:0000256" key="11">
    <source>
        <dbReference type="ARBA" id="ARBA00022679"/>
    </source>
</evidence>
<proteinExistence type="inferred from homology"/>
<evidence type="ECO:0000313" key="31">
    <source>
        <dbReference type="Proteomes" id="UP000066284"/>
    </source>
</evidence>
<dbReference type="InterPro" id="IPR003726">
    <property type="entry name" value="HCY_dom"/>
</dbReference>
<dbReference type="Gene3D" id="3.20.20.330">
    <property type="entry name" value="Homocysteine-binding-like domain"/>
    <property type="match status" value="1"/>
</dbReference>
<dbReference type="InterPro" id="IPR003759">
    <property type="entry name" value="Cbl-bd_cap"/>
</dbReference>
<keyword evidence="11 21" id="KW-0808">Transferase</keyword>
<evidence type="ECO:0000259" key="26">
    <source>
        <dbReference type="PROSITE" id="PS50972"/>
    </source>
</evidence>
<feature type="domain" description="Hcy-binding" evidence="25">
    <location>
        <begin position="9"/>
        <end position="332"/>
    </location>
</feature>
<dbReference type="EMBL" id="LN885086">
    <property type="protein sequence ID" value="CUQ67985.1"/>
    <property type="molecule type" value="Genomic_DNA"/>
</dbReference>
<evidence type="ECO:0000313" key="30">
    <source>
        <dbReference type="EMBL" id="CUQ67985.1"/>
    </source>
</evidence>
<dbReference type="Gene3D" id="3.20.20.20">
    <property type="entry name" value="Dihydropteroate synthase-like"/>
    <property type="match status" value="1"/>
</dbReference>
<comment type="catalytic activity">
    <reaction evidence="1 21">
        <text>(6S)-5-methyl-5,6,7,8-tetrahydrofolate + L-homocysteine = (6S)-5,6,7,8-tetrahydrofolate + L-methionine</text>
        <dbReference type="Rhea" id="RHEA:11172"/>
        <dbReference type="ChEBI" id="CHEBI:18608"/>
        <dbReference type="ChEBI" id="CHEBI:57453"/>
        <dbReference type="ChEBI" id="CHEBI:57844"/>
        <dbReference type="ChEBI" id="CHEBI:58199"/>
        <dbReference type="EC" id="2.1.1.13"/>
    </reaction>
</comment>
<feature type="binding site" description="axial binding residue" evidence="22">
    <location>
        <position position="766"/>
    </location>
    <ligand>
        <name>methylcob(III)alamin</name>
        <dbReference type="ChEBI" id="CHEBI:28115"/>
    </ligand>
    <ligandPart>
        <name>Co</name>
        <dbReference type="ChEBI" id="CHEBI:27638"/>
    </ligandPart>
</feature>
<feature type="binding site" evidence="23">
    <location>
        <position position="815"/>
    </location>
    <ligand>
        <name>methylcob(III)alamin</name>
        <dbReference type="ChEBI" id="CHEBI:28115"/>
    </ligand>
</feature>
<dbReference type="FunFam" id="3.20.20.20:FF:000002">
    <property type="entry name" value="Methionine synthase"/>
    <property type="match status" value="1"/>
</dbReference>
<feature type="binding site" evidence="23">
    <location>
        <position position="1141"/>
    </location>
    <ligand>
        <name>S-adenosyl-L-methionine</name>
        <dbReference type="ChEBI" id="CHEBI:59789"/>
    </ligand>
</feature>
<protein>
    <recommendedName>
        <fullName evidence="7 20">Methionine synthase</fullName>
        <ecNumber evidence="6 20">2.1.1.13</ecNumber>
    </recommendedName>
    <alternativeName>
        <fullName evidence="19 21">5-methyltetrahydrofolate--homocysteine methyltransferase</fullName>
    </alternativeName>
</protein>
<comment type="pathway">
    <text evidence="4 21">Amino-acid biosynthesis; L-methionine biosynthesis via de novo pathway; L-methionine from L-homocysteine (MetH route): step 1/1.</text>
</comment>
<feature type="domain" description="B12-binding" evidence="28">
    <location>
        <begin position="753"/>
        <end position="888"/>
    </location>
</feature>
<dbReference type="Pfam" id="PF00809">
    <property type="entry name" value="Pterin_bind"/>
    <property type="match status" value="1"/>
</dbReference>
<dbReference type="PROSITE" id="PS50970">
    <property type="entry name" value="HCY"/>
    <property type="match status" value="1"/>
</dbReference>
<dbReference type="InterPro" id="IPR004223">
    <property type="entry name" value="VitB12-dep_Met_synth_activ_dom"/>
</dbReference>
<dbReference type="FunFam" id="3.40.50.280:FF:000001">
    <property type="entry name" value="Methionine synthase"/>
    <property type="match status" value="1"/>
</dbReference>
<dbReference type="SMART" id="SM01018">
    <property type="entry name" value="B12-binding_2"/>
    <property type="match status" value="1"/>
</dbReference>
<dbReference type="PROSITE" id="PS51332">
    <property type="entry name" value="B12_BINDING"/>
    <property type="match status" value="1"/>
</dbReference>
<dbReference type="NCBIfam" id="TIGR02082">
    <property type="entry name" value="metH"/>
    <property type="match status" value="1"/>
</dbReference>
<evidence type="ECO:0000256" key="13">
    <source>
        <dbReference type="ARBA" id="ARBA00022723"/>
    </source>
</evidence>
<dbReference type="EC" id="2.1.1.13" evidence="6 20"/>
<keyword evidence="13 21" id="KW-0479">Metal-binding</keyword>
<dbReference type="InterPro" id="IPR006158">
    <property type="entry name" value="Cobalamin-bd"/>
</dbReference>
<dbReference type="GO" id="GO:0046653">
    <property type="term" value="P:tetrahydrofolate metabolic process"/>
    <property type="evidence" value="ECO:0007669"/>
    <property type="project" value="TreeGrafter"/>
</dbReference>
<comment type="cofactor">
    <cofactor evidence="3 21 22">
        <name>methylcob(III)alamin</name>
        <dbReference type="ChEBI" id="CHEBI:28115"/>
    </cofactor>
</comment>
<dbReference type="PANTHER" id="PTHR45833">
    <property type="entry name" value="METHIONINE SYNTHASE"/>
    <property type="match status" value="1"/>
</dbReference>
<dbReference type="FunFam" id="3.20.20.330:FF:000001">
    <property type="entry name" value="Methionine synthase"/>
    <property type="match status" value="1"/>
</dbReference>
<dbReference type="GO" id="GO:0008705">
    <property type="term" value="F:methionine synthase activity"/>
    <property type="evidence" value="ECO:0007669"/>
    <property type="project" value="UniProtKB-UniRule"/>
</dbReference>
<evidence type="ECO:0000256" key="18">
    <source>
        <dbReference type="ARBA" id="ARBA00025552"/>
    </source>
</evidence>
<keyword evidence="31" id="KW-1185">Reference proteome</keyword>
<keyword evidence="10 21" id="KW-0846">Cobalamin</keyword>
<evidence type="ECO:0000256" key="7">
    <source>
        <dbReference type="ARBA" id="ARBA00013998"/>
    </source>
</evidence>
<feature type="binding site" evidence="23">
    <location>
        <position position="953"/>
    </location>
    <ligand>
        <name>S-adenosyl-L-methionine</name>
        <dbReference type="ChEBI" id="CHEBI:59789"/>
    </ligand>
</feature>
<dbReference type="InterPro" id="IPR000489">
    <property type="entry name" value="Pterin-binding_dom"/>
</dbReference>
<evidence type="ECO:0000256" key="6">
    <source>
        <dbReference type="ARBA" id="ARBA00012032"/>
    </source>
</evidence>
<evidence type="ECO:0000256" key="5">
    <source>
        <dbReference type="ARBA" id="ARBA00010398"/>
    </source>
</evidence>
<comment type="function">
    <text evidence="18 21">Catalyzes the transfer of a methyl group from methyl-cobalamin to homocysteine, yielding enzyme-bound cob(I)alamin and methionine. Subsequently, remethylates the cofactor using methyltetrahydrofolate.</text>
</comment>
<evidence type="ECO:0000256" key="8">
    <source>
        <dbReference type="ARBA" id="ARBA00022603"/>
    </source>
</evidence>
<evidence type="ECO:0000256" key="9">
    <source>
        <dbReference type="ARBA" id="ARBA00022605"/>
    </source>
</evidence>
<keyword evidence="9 21" id="KW-0028">Amino-acid biosynthesis</keyword>
<dbReference type="InterPro" id="IPR036594">
    <property type="entry name" value="Meth_synthase_dom"/>
</dbReference>
<dbReference type="SUPFAM" id="SSF47644">
    <property type="entry name" value="Methionine synthase domain"/>
    <property type="match status" value="1"/>
</dbReference>
<dbReference type="GO" id="GO:0005829">
    <property type="term" value="C:cytosol"/>
    <property type="evidence" value="ECO:0007669"/>
    <property type="project" value="TreeGrafter"/>
</dbReference>
<evidence type="ECO:0000259" key="25">
    <source>
        <dbReference type="PROSITE" id="PS50970"/>
    </source>
</evidence>
<dbReference type="AlphaFoldDB" id="A0A0S4KU67"/>
<dbReference type="PIRSF" id="PIRSF000381">
    <property type="entry name" value="MetH"/>
    <property type="match status" value="1"/>
</dbReference>
<dbReference type="SUPFAM" id="SSF52242">
    <property type="entry name" value="Cobalamin (vitamin B12)-binding domain"/>
    <property type="match status" value="1"/>
</dbReference>
<dbReference type="NCBIfam" id="NF007024">
    <property type="entry name" value="PRK09490.1"/>
    <property type="match status" value="1"/>
</dbReference>
<dbReference type="Proteomes" id="UP000066284">
    <property type="component" value="Chromosome 1"/>
</dbReference>
<comment type="domain">
    <text evidence="21">Modular enzyme with four functionally distinct domains. The isolated Hcy-binding domain catalyzes methyl transfer from free methylcobalamin to homocysteine. The Hcy-binding domain in association with the pterin-binding domain catalyzes the methylation of cob(I)alamin by methyltetrahydrofolate and the methylation of homocysteine. The B12-binding domain binds the cofactor. The AdoMet activation domain binds S-adenosyl-L-methionine. Under aerobic conditions cob(I)alamin can be converted to inactive cob(II)alamin. Reductive methylation by S-adenosyl-L-methionine and flavodoxin regenerates methylcobalamin.</text>
</comment>
<dbReference type="PROSITE" id="PS51337">
    <property type="entry name" value="B12_BINDING_NTER"/>
    <property type="match status" value="1"/>
</dbReference>